<comment type="catalytic activity">
    <reaction evidence="1">
        <text>ATP + protein L-histidine = ADP + protein N-phospho-L-histidine.</text>
        <dbReference type="EC" id="2.7.13.3"/>
    </reaction>
</comment>
<dbReference type="EC" id="2.7.13.3" evidence="2"/>
<dbReference type="Gene3D" id="3.30.565.10">
    <property type="entry name" value="Histidine kinase-like ATPase, C-terminal domain"/>
    <property type="match status" value="1"/>
</dbReference>
<protein>
    <recommendedName>
        <fullName evidence="2">histidine kinase</fullName>
        <ecNumber evidence="2">2.7.13.3</ecNumber>
    </recommendedName>
</protein>
<evidence type="ECO:0000313" key="9">
    <source>
        <dbReference type="Proteomes" id="UP000199181"/>
    </source>
</evidence>
<dbReference type="Pfam" id="PF02518">
    <property type="entry name" value="HATPase_c"/>
    <property type="match status" value="1"/>
</dbReference>
<dbReference type="PANTHER" id="PTHR43711">
    <property type="entry name" value="TWO-COMPONENT HISTIDINE KINASE"/>
    <property type="match status" value="1"/>
</dbReference>
<keyword evidence="4" id="KW-0808">Transferase</keyword>
<dbReference type="InterPro" id="IPR036890">
    <property type="entry name" value="HATPase_C_sf"/>
</dbReference>
<feature type="domain" description="Histidine kinase" evidence="7">
    <location>
        <begin position="398"/>
        <end position="612"/>
    </location>
</feature>
<evidence type="ECO:0000313" key="8">
    <source>
        <dbReference type="EMBL" id="SET98728.1"/>
    </source>
</evidence>
<dbReference type="SMART" id="SM00388">
    <property type="entry name" value="HisKA"/>
    <property type="match status" value="1"/>
</dbReference>
<keyword evidence="5 8" id="KW-0418">Kinase</keyword>
<dbReference type="Pfam" id="PF00512">
    <property type="entry name" value="HisKA"/>
    <property type="match status" value="1"/>
</dbReference>
<keyword evidence="3" id="KW-0597">Phosphoprotein</keyword>
<dbReference type="InterPro" id="IPR005467">
    <property type="entry name" value="His_kinase_dom"/>
</dbReference>
<evidence type="ECO:0000259" key="7">
    <source>
        <dbReference type="PROSITE" id="PS50109"/>
    </source>
</evidence>
<evidence type="ECO:0000256" key="6">
    <source>
        <dbReference type="ARBA" id="ARBA00023012"/>
    </source>
</evidence>
<dbReference type="AlphaFoldDB" id="A0A1I0IQH5"/>
<dbReference type="Proteomes" id="UP000199181">
    <property type="component" value="Unassembled WGS sequence"/>
</dbReference>
<name>A0A1I0IQH5_9BACT</name>
<accession>A0A1I0IQH5</accession>
<dbReference type="PANTHER" id="PTHR43711:SF1">
    <property type="entry name" value="HISTIDINE KINASE 1"/>
    <property type="match status" value="1"/>
</dbReference>
<keyword evidence="6" id="KW-0902">Two-component regulatory system</keyword>
<dbReference type="InterPro" id="IPR003661">
    <property type="entry name" value="HisK_dim/P_dom"/>
</dbReference>
<proteinExistence type="predicted"/>
<dbReference type="EMBL" id="FOIJ01000006">
    <property type="protein sequence ID" value="SET98728.1"/>
    <property type="molecule type" value="Genomic_DNA"/>
</dbReference>
<dbReference type="SUPFAM" id="SSF47384">
    <property type="entry name" value="Homodimeric domain of signal transducing histidine kinase"/>
    <property type="match status" value="1"/>
</dbReference>
<dbReference type="CDD" id="cd00082">
    <property type="entry name" value="HisKA"/>
    <property type="match status" value="1"/>
</dbReference>
<evidence type="ECO:0000256" key="4">
    <source>
        <dbReference type="ARBA" id="ARBA00022679"/>
    </source>
</evidence>
<dbReference type="RefSeq" id="WP_093520359.1">
    <property type="nucleotide sequence ID" value="NZ_FOIJ01000006.1"/>
</dbReference>
<dbReference type="Gene3D" id="1.10.287.130">
    <property type="match status" value="1"/>
</dbReference>
<evidence type="ECO:0000256" key="1">
    <source>
        <dbReference type="ARBA" id="ARBA00000085"/>
    </source>
</evidence>
<dbReference type="SUPFAM" id="SSF55874">
    <property type="entry name" value="ATPase domain of HSP90 chaperone/DNA topoisomerase II/histidine kinase"/>
    <property type="match status" value="1"/>
</dbReference>
<dbReference type="InterPro" id="IPR003594">
    <property type="entry name" value="HATPase_dom"/>
</dbReference>
<dbReference type="InterPro" id="IPR050736">
    <property type="entry name" value="Sensor_HK_Regulatory"/>
</dbReference>
<sequence length="612" mass="67327">MWRKRLPTLGALGIGLAVLTAGLLFLHGIFLREREGGLRALEDQRRALEQYARQALTDSLRRALEEARPRIEQAEADPLLMDTEVVLFRAGQQRLPRTAAPRGDDATPARTLHAALEAQGPRALASQEAPDSAWAERLRLMDRFLVAQRAGRRPDIEHAFREWLTHRSSFVLPVVKETTGALWLLERFQAEGQPDPALMQALLREGLQGRSGSRLEGLQRLLLERQESFGRSDFAFLRERVARLAERTHVAFADFNARVEAGPGARVALALPLEAPQLQAEGWYVEPSGPEGARGVRIRLGGLVEAVRQEMRERGLLQEDDALTVSQTDRPLPVPRLAVSLASPRMAGAASALESGYRLKAVLLAWSGALVLALTGLAVLAHERKLRFLALRSEFISTVSHELRTPLSAIRVMAETLERRVGGTPGAGNYPSRIISEADALGRLVENILTYNRLEKGRWEARRERVPLEDLVQRTVEDTARLHATAVDLQTVGLSGIALPGDPELLRMLFSNLVSNACRYTARSPVVLRVEARQEGATVVRVGDNGVGIPPESWEAVFEDFRRLRQEGLPARGGSGLGLAICRRILSLHGGTVRIATSGPEGTTFELTFPSA</sequence>
<dbReference type="InterPro" id="IPR036097">
    <property type="entry name" value="HisK_dim/P_sf"/>
</dbReference>
<dbReference type="GO" id="GO:0000155">
    <property type="term" value="F:phosphorelay sensor kinase activity"/>
    <property type="evidence" value="ECO:0007669"/>
    <property type="project" value="InterPro"/>
</dbReference>
<dbReference type="PROSITE" id="PS50109">
    <property type="entry name" value="HIS_KIN"/>
    <property type="match status" value="1"/>
</dbReference>
<evidence type="ECO:0000256" key="5">
    <source>
        <dbReference type="ARBA" id="ARBA00022777"/>
    </source>
</evidence>
<organism evidence="8 9">
    <name type="scientific">Stigmatella erecta</name>
    <dbReference type="NCBI Taxonomy" id="83460"/>
    <lineage>
        <taxon>Bacteria</taxon>
        <taxon>Pseudomonadati</taxon>
        <taxon>Myxococcota</taxon>
        <taxon>Myxococcia</taxon>
        <taxon>Myxococcales</taxon>
        <taxon>Cystobacterineae</taxon>
        <taxon>Archangiaceae</taxon>
        <taxon>Stigmatella</taxon>
    </lineage>
</organism>
<dbReference type="InterPro" id="IPR004358">
    <property type="entry name" value="Sig_transdc_His_kin-like_C"/>
</dbReference>
<dbReference type="CDD" id="cd00075">
    <property type="entry name" value="HATPase"/>
    <property type="match status" value="1"/>
</dbReference>
<gene>
    <name evidence="8" type="ORF">SAMN05443639_106180</name>
</gene>
<evidence type="ECO:0000256" key="2">
    <source>
        <dbReference type="ARBA" id="ARBA00012438"/>
    </source>
</evidence>
<evidence type="ECO:0000256" key="3">
    <source>
        <dbReference type="ARBA" id="ARBA00022553"/>
    </source>
</evidence>
<reference evidence="9" key="1">
    <citation type="submission" date="2016-10" db="EMBL/GenBank/DDBJ databases">
        <authorList>
            <person name="Varghese N."/>
            <person name="Submissions S."/>
        </authorList>
    </citation>
    <scope>NUCLEOTIDE SEQUENCE [LARGE SCALE GENOMIC DNA]</scope>
    <source>
        <strain evidence="9">DSM 16858</strain>
    </source>
</reference>
<dbReference type="SMART" id="SM00387">
    <property type="entry name" value="HATPase_c"/>
    <property type="match status" value="1"/>
</dbReference>
<keyword evidence="9" id="KW-1185">Reference proteome</keyword>
<dbReference type="PRINTS" id="PR00344">
    <property type="entry name" value="BCTRLSENSOR"/>
</dbReference>